<dbReference type="RefSeq" id="WP_147071486.1">
    <property type="nucleotide sequence ID" value="NZ_AP021884.1"/>
</dbReference>
<dbReference type="Pfam" id="PF00696">
    <property type="entry name" value="AA_kinase"/>
    <property type="match status" value="1"/>
</dbReference>
<evidence type="ECO:0000259" key="1">
    <source>
        <dbReference type="Pfam" id="PF00696"/>
    </source>
</evidence>
<name>A0A512L5Z8_9PROT</name>
<comment type="caution">
    <text evidence="2">The sequence shown here is derived from an EMBL/GenBank/DDBJ whole genome shotgun (WGS) entry which is preliminary data.</text>
</comment>
<gene>
    <name evidence="2" type="ORF">TPL01_10470</name>
</gene>
<dbReference type="InterPro" id="IPR001048">
    <property type="entry name" value="Asp/Glu/Uridylate_kinase"/>
</dbReference>
<accession>A0A512L5Z8</accession>
<organism evidence="2 3">
    <name type="scientific">Sulfuriferula plumbiphila</name>
    <dbReference type="NCBI Taxonomy" id="171865"/>
    <lineage>
        <taxon>Bacteria</taxon>
        <taxon>Pseudomonadati</taxon>
        <taxon>Pseudomonadota</taxon>
        <taxon>Betaproteobacteria</taxon>
        <taxon>Nitrosomonadales</taxon>
        <taxon>Sulfuricellaceae</taxon>
        <taxon>Sulfuriferula</taxon>
    </lineage>
</organism>
<evidence type="ECO:0000313" key="2">
    <source>
        <dbReference type="EMBL" id="GEP29909.1"/>
    </source>
</evidence>
<dbReference type="InterPro" id="IPR036393">
    <property type="entry name" value="AceGlu_kinase-like_sf"/>
</dbReference>
<feature type="domain" description="Aspartate/glutamate/uridylate kinase" evidence="1">
    <location>
        <begin position="1"/>
        <end position="142"/>
    </location>
</feature>
<dbReference type="SUPFAM" id="SSF53633">
    <property type="entry name" value="Carbamate kinase-like"/>
    <property type="match status" value="1"/>
</dbReference>
<dbReference type="Proteomes" id="UP000321337">
    <property type="component" value="Unassembled WGS sequence"/>
</dbReference>
<proteinExistence type="predicted"/>
<keyword evidence="3" id="KW-1185">Reference proteome</keyword>
<dbReference type="AlphaFoldDB" id="A0A512L5Z8"/>
<dbReference type="EMBL" id="BKAD01000009">
    <property type="protein sequence ID" value="GEP29909.1"/>
    <property type="molecule type" value="Genomic_DNA"/>
</dbReference>
<evidence type="ECO:0000313" key="3">
    <source>
        <dbReference type="Proteomes" id="UP000321337"/>
    </source>
</evidence>
<sequence length="193" mass="20480">MLRVVKLGGNLHEAPELADWLQVLARAGGRIVVVPGGGPFADAVRAAQARWGFTDAAAHHMALLAMEQYGLMLCALEPGLIPASDPEDIARVLVRGRTPVWLPSSLCVGAADIPESWSVTSDSLAAWLAARLGAEALALVKHTVPVDIDPRALALAGWVDTAFPHFAKAFGKPIHLLGRQEAPVFGEWLAHPV</sequence>
<protein>
    <recommendedName>
        <fullName evidence="1">Aspartate/glutamate/uridylate kinase domain-containing protein</fullName>
    </recommendedName>
</protein>
<reference evidence="2 3" key="1">
    <citation type="submission" date="2019-07" db="EMBL/GenBank/DDBJ databases">
        <title>Whole genome shotgun sequence of Thiobacillus plumbophilus NBRC 107929.</title>
        <authorList>
            <person name="Hosoyama A."/>
            <person name="Uohara A."/>
            <person name="Ohji S."/>
            <person name="Ichikawa N."/>
        </authorList>
    </citation>
    <scope>NUCLEOTIDE SEQUENCE [LARGE SCALE GENOMIC DNA]</scope>
    <source>
        <strain evidence="2 3">NBRC 107929</strain>
    </source>
</reference>
<dbReference type="OrthoDB" id="8526978at2"/>
<dbReference type="Gene3D" id="3.40.1160.10">
    <property type="entry name" value="Acetylglutamate kinase-like"/>
    <property type="match status" value="1"/>
</dbReference>